<comment type="similarity">
    <text evidence="1">Belongs to the CFA/CMAS family.</text>
</comment>
<evidence type="ECO:0000256" key="1">
    <source>
        <dbReference type="ARBA" id="ARBA00010815"/>
    </source>
</evidence>
<dbReference type="AlphaFoldDB" id="A0AAJ2BW42"/>
<dbReference type="GO" id="GO:0032259">
    <property type="term" value="P:methylation"/>
    <property type="evidence" value="ECO:0007669"/>
    <property type="project" value="UniProtKB-KW"/>
</dbReference>
<evidence type="ECO:0000313" key="8">
    <source>
        <dbReference type="Proteomes" id="UP001249076"/>
    </source>
</evidence>
<dbReference type="Pfam" id="PF08895">
    <property type="entry name" value="DUF1840"/>
    <property type="match status" value="1"/>
</dbReference>
<keyword evidence="5" id="KW-0443">Lipid metabolism</keyword>
<dbReference type="Pfam" id="PF02353">
    <property type="entry name" value="CMAS"/>
    <property type="match status" value="1"/>
</dbReference>
<comment type="caution">
    <text evidence="6">The sequence shown here is derived from an EMBL/GenBank/DDBJ whole genome shotgun (WGS) entry which is preliminary data.</text>
</comment>
<dbReference type="Gene3D" id="3.40.50.150">
    <property type="entry name" value="Vaccinia Virus protein VP39"/>
    <property type="match status" value="1"/>
</dbReference>
<dbReference type="CDD" id="cd02440">
    <property type="entry name" value="AdoMet_MTases"/>
    <property type="match status" value="1"/>
</dbReference>
<dbReference type="InterPro" id="IPR014991">
    <property type="entry name" value="DUF1840"/>
</dbReference>
<proteinExistence type="inferred from homology"/>
<keyword evidence="2 6" id="KW-0489">Methyltransferase</keyword>
<evidence type="ECO:0000313" key="7">
    <source>
        <dbReference type="EMBL" id="MDR6836017.1"/>
    </source>
</evidence>
<keyword evidence="3 6" id="KW-0808">Transferase</keyword>
<dbReference type="PANTHER" id="PTHR43667">
    <property type="entry name" value="CYCLOPROPANE-FATTY-ACYL-PHOSPHOLIPID SYNTHASE"/>
    <property type="match status" value="1"/>
</dbReference>
<dbReference type="EC" id="2.1.1.79" evidence="6"/>
<dbReference type="Proteomes" id="UP001249076">
    <property type="component" value="Unassembled WGS sequence"/>
</dbReference>
<dbReference type="Proteomes" id="UP001253458">
    <property type="component" value="Unassembled WGS sequence"/>
</dbReference>
<dbReference type="GO" id="GO:0008825">
    <property type="term" value="F:cyclopropane-fatty-acyl-phospholipid synthase activity"/>
    <property type="evidence" value="ECO:0007669"/>
    <property type="project" value="UniProtKB-EC"/>
</dbReference>
<evidence type="ECO:0000256" key="4">
    <source>
        <dbReference type="ARBA" id="ARBA00022691"/>
    </source>
</evidence>
<reference evidence="6 8" key="1">
    <citation type="submission" date="2023-07" db="EMBL/GenBank/DDBJ databases">
        <title>Sorghum-associated microbial communities from plants grown in Nebraska, USA.</title>
        <authorList>
            <person name="Schachtman D."/>
        </authorList>
    </citation>
    <scope>NUCLEOTIDE SEQUENCE</scope>
    <source>
        <strain evidence="7 8">BE105</strain>
        <strain evidence="6">BE69</strain>
    </source>
</reference>
<protein>
    <submittedName>
        <fullName evidence="6">Cyclopropane-fatty-acyl-phospholipid synthase</fullName>
        <ecNumber evidence="6">2.1.1.79</ecNumber>
    </submittedName>
</protein>
<keyword evidence="8" id="KW-1185">Reference proteome</keyword>
<dbReference type="InterPro" id="IPR029063">
    <property type="entry name" value="SAM-dependent_MTases_sf"/>
</dbReference>
<sequence length="548" mass="60038">MKHLLHTLEGRLATLPVPMAVELPAGQHLGASDPAVVLRFRDRMALVALASGDIGHVGAAIVEGRVALEGGMRDLMAAATGLLTRDPARDQHHGWWRRVLGRARSMAAHTLAHDARQVQFHYDLSDDFYALWLDPRRVYSCAYYQSPDLTLTQAQEAKLDHICRKLQLQPGDRFLDIGAGWGGLLLWAAEHYGVDATGITLSRNQHAHVLRLIHERGLGGRVRVQLVDYRELHVDQPFDKIASVGMFEHVGRAQMGRYFNTVARLLRPGGLVLNHGITAGGVDNAQLGAGMGDFIEQYIFPGGELLHVSTVLQDLARAGLEMVDTENLRPHYARTLWAWSDGLEARLPAARGVLSAQAGAEQADKVLRAYRLYLAGSALGFERGWMALHQMLAIKPDGDTARGALPGAQSSYPFTRDHMYAARKTRFEALSKTLSDNLSDRPLTMLYKFKSRATADLIMLEPQGRQIVTLIGKTPGSSGIVTAAQIPAAIAALEAAVIADEAQPEAQENDESAAEERHDVVRLRQRAAPFIEMLKRSAAADVDVVWGV</sequence>
<dbReference type="SUPFAM" id="SSF53335">
    <property type="entry name" value="S-adenosyl-L-methionine-dependent methyltransferases"/>
    <property type="match status" value="1"/>
</dbReference>
<evidence type="ECO:0000256" key="2">
    <source>
        <dbReference type="ARBA" id="ARBA00022603"/>
    </source>
</evidence>
<dbReference type="EMBL" id="JAVDTL010000001">
    <property type="protein sequence ID" value="MDR6765580.1"/>
    <property type="molecule type" value="Genomic_DNA"/>
</dbReference>
<dbReference type="PANTHER" id="PTHR43667:SF1">
    <property type="entry name" value="CYCLOPROPANE-FATTY-ACYL-PHOSPHOLIPID SYNTHASE"/>
    <property type="match status" value="1"/>
</dbReference>
<organism evidence="6 9">
    <name type="scientific">Acidovorax delafieldii</name>
    <name type="common">Pseudomonas delafieldii</name>
    <dbReference type="NCBI Taxonomy" id="47920"/>
    <lineage>
        <taxon>Bacteria</taxon>
        <taxon>Pseudomonadati</taxon>
        <taxon>Pseudomonadota</taxon>
        <taxon>Betaproteobacteria</taxon>
        <taxon>Burkholderiales</taxon>
        <taxon>Comamonadaceae</taxon>
        <taxon>Acidovorax</taxon>
    </lineage>
</organism>
<evidence type="ECO:0000313" key="9">
    <source>
        <dbReference type="Proteomes" id="UP001253458"/>
    </source>
</evidence>
<name>A0AAJ2BW42_ACIDE</name>
<dbReference type="InterPro" id="IPR050723">
    <property type="entry name" value="CFA/CMAS"/>
</dbReference>
<evidence type="ECO:0000256" key="3">
    <source>
        <dbReference type="ARBA" id="ARBA00022679"/>
    </source>
</evidence>
<dbReference type="EMBL" id="JAVDTS010000001">
    <property type="protein sequence ID" value="MDR6836017.1"/>
    <property type="molecule type" value="Genomic_DNA"/>
</dbReference>
<dbReference type="GO" id="GO:0006629">
    <property type="term" value="P:lipid metabolic process"/>
    <property type="evidence" value="ECO:0007669"/>
    <property type="project" value="UniProtKB-KW"/>
</dbReference>
<keyword evidence="4" id="KW-0949">S-adenosyl-L-methionine</keyword>
<evidence type="ECO:0000313" key="6">
    <source>
        <dbReference type="EMBL" id="MDR6765580.1"/>
    </source>
</evidence>
<accession>A0AAJ2BW42</accession>
<evidence type="ECO:0000256" key="5">
    <source>
        <dbReference type="ARBA" id="ARBA00023098"/>
    </source>
</evidence>
<gene>
    <name evidence="6" type="ORF">J2W88_000838</name>
    <name evidence="7" type="ORF">J2W93_000838</name>
</gene>